<dbReference type="Gene3D" id="1.20.1280.50">
    <property type="match status" value="1"/>
</dbReference>
<sequence>MDSGHGKIRMNVEGDRLSILPDDLILKILSFVRLKSAIRTSVLSSRWRYIWTSMPYLNFSNEDFRNLAKFSKFVTHLLSRRKNQIEVFSVRLTLPKKGGQAFVKKVINKILNYALSHNVQQLNIIYPPGKKIESPLSFFSSKSLKHLTLTRAFTSDDSIMMTPRTWELPSLATLNLYCVTLYGDSTDDESAGLFSNCANLKNLTLDRCRVEGLDSFNICHPGITDLTLENIFCNVGNVVTPELKNLTIKNCRGTHLISAPNLASLQYESNVYPLQFSANLLHLDKADICIYHFSNSLKRTQEVLCMLQQLHSVKILTLNFAIVKLLSSFVELISYQPSPFANLKSLNVHPGHVIPKDQTQPNVTMSTEVKNYLLDGSPGAAFTMVSLEEAIAAMDVASALGLMKELEVLLDQWKENTVHMEQDKAPNGSHRAQPDTKMKLCTGETTAHVESYWKDLNNQLKEGHRRSVSASSMLEVIEEVLIKLPTSHRAKLQPKFSSLCAEVDTIMDDMMHHLKIQCDRKPRTPPLDHHRYPSPPSTHQFDRGGAAHPLHGTTPNVSAPFTAYALLPPLNES</sequence>
<keyword evidence="5" id="KW-1185">Reference proteome</keyword>
<feature type="region of interest" description="Disordered" evidence="2">
    <location>
        <begin position="520"/>
        <end position="551"/>
    </location>
</feature>
<dbReference type="Proteomes" id="UP001408789">
    <property type="component" value="Unassembled WGS sequence"/>
</dbReference>
<dbReference type="InterPro" id="IPR032675">
    <property type="entry name" value="LRR_dom_sf"/>
</dbReference>
<dbReference type="SUPFAM" id="SSF52047">
    <property type="entry name" value="RNI-like"/>
    <property type="match status" value="1"/>
</dbReference>
<reference evidence="4 5" key="1">
    <citation type="submission" date="2024-04" db="EMBL/GenBank/DDBJ databases">
        <title>The reference genome of an endangered Asteraceae, Deinandra increscens subsp. villosa, native to the Central Coast of California.</title>
        <authorList>
            <person name="Guilliams M."/>
            <person name="Hasenstab-Lehman K."/>
            <person name="Meyer R."/>
            <person name="Mcevoy S."/>
        </authorList>
    </citation>
    <scope>NUCLEOTIDE SEQUENCE [LARGE SCALE GENOMIC DNA]</scope>
    <source>
        <tissue evidence="4">Leaf</tissue>
    </source>
</reference>
<dbReference type="InterPro" id="IPR053781">
    <property type="entry name" value="F-box_AtFBL13-like"/>
</dbReference>
<dbReference type="CDD" id="cd22160">
    <property type="entry name" value="F-box_AtFBL13-like"/>
    <property type="match status" value="1"/>
</dbReference>
<dbReference type="InterPro" id="IPR036047">
    <property type="entry name" value="F-box-like_dom_sf"/>
</dbReference>
<evidence type="ECO:0000256" key="2">
    <source>
        <dbReference type="SAM" id="MobiDB-lite"/>
    </source>
</evidence>
<dbReference type="EMBL" id="JBCNJP010000027">
    <property type="protein sequence ID" value="KAK9052903.1"/>
    <property type="molecule type" value="Genomic_DNA"/>
</dbReference>
<feature type="compositionally biased region" description="Basic and acidic residues" evidence="2">
    <location>
        <begin position="520"/>
        <end position="531"/>
    </location>
</feature>
<evidence type="ECO:0000256" key="1">
    <source>
        <dbReference type="SAM" id="Coils"/>
    </source>
</evidence>
<dbReference type="SUPFAM" id="SSF81383">
    <property type="entry name" value="F-box domain"/>
    <property type="match status" value="1"/>
</dbReference>
<dbReference type="PROSITE" id="PS50181">
    <property type="entry name" value="FBOX"/>
    <property type="match status" value="1"/>
</dbReference>
<evidence type="ECO:0000313" key="5">
    <source>
        <dbReference type="Proteomes" id="UP001408789"/>
    </source>
</evidence>
<evidence type="ECO:0000259" key="3">
    <source>
        <dbReference type="PROSITE" id="PS50181"/>
    </source>
</evidence>
<dbReference type="SMART" id="SM00256">
    <property type="entry name" value="FBOX"/>
    <property type="match status" value="1"/>
</dbReference>
<dbReference type="PANTHER" id="PTHR34223">
    <property type="entry name" value="OS11G0201299 PROTEIN"/>
    <property type="match status" value="1"/>
</dbReference>
<name>A0AAP0GK74_9ASTR</name>
<keyword evidence="1" id="KW-0175">Coiled coil</keyword>
<dbReference type="Gene3D" id="3.80.10.10">
    <property type="entry name" value="Ribonuclease Inhibitor"/>
    <property type="match status" value="1"/>
</dbReference>
<evidence type="ECO:0000313" key="4">
    <source>
        <dbReference type="EMBL" id="KAK9052903.1"/>
    </source>
</evidence>
<dbReference type="AlphaFoldDB" id="A0AAP0GK74"/>
<accession>A0AAP0GK74</accession>
<feature type="domain" description="F-box" evidence="3">
    <location>
        <begin position="14"/>
        <end position="67"/>
    </location>
</feature>
<feature type="coiled-coil region" evidence="1">
    <location>
        <begin position="396"/>
        <end position="423"/>
    </location>
</feature>
<dbReference type="InterPro" id="IPR001810">
    <property type="entry name" value="F-box_dom"/>
</dbReference>
<gene>
    <name evidence="4" type="ORF">SSX86_029533</name>
</gene>
<proteinExistence type="predicted"/>
<comment type="caution">
    <text evidence="4">The sequence shown here is derived from an EMBL/GenBank/DDBJ whole genome shotgun (WGS) entry which is preliminary data.</text>
</comment>
<protein>
    <recommendedName>
        <fullName evidence="3">F-box domain-containing protein</fullName>
    </recommendedName>
</protein>
<dbReference type="InterPro" id="IPR053197">
    <property type="entry name" value="F-box_SCFL_complex_component"/>
</dbReference>
<organism evidence="4 5">
    <name type="scientific">Deinandra increscens subsp. villosa</name>
    <dbReference type="NCBI Taxonomy" id="3103831"/>
    <lineage>
        <taxon>Eukaryota</taxon>
        <taxon>Viridiplantae</taxon>
        <taxon>Streptophyta</taxon>
        <taxon>Embryophyta</taxon>
        <taxon>Tracheophyta</taxon>
        <taxon>Spermatophyta</taxon>
        <taxon>Magnoliopsida</taxon>
        <taxon>eudicotyledons</taxon>
        <taxon>Gunneridae</taxon>
        <taxon>Pentapetalae</taxon>
        <taxon>asterids</taxon>
        <taxon>campanulids</taxon>
        <taxon>Asterales</taxon>
        <taxon>Asteraceae</taxon>
        <taxon>Asteroideae</taxon>
        <taxon>Heliantheae alliance</taxon>
        <taxon>Madieae</taxon>
        <taxon>Madiinae</taxon>
        <taxon>Deinandra</taxon>
    </lineage>
</organism>
<dbReference type="Pfam" id="PF00646">
    <property type="entry name" value="F-box"/>
    <property type="match status" value="1"/>
</dbReference>
<dbReference type="PANTHER" id="PTHR34223:SF101">
    <property type="entry name" value="F-BOX DOMAIN-CONTAINING PROTEIN"/>
    <property type="match status" value="1"/>
</dbReference>